<keyword evidence="3" id="KW-1185">Reference proteome</keyword>
<name>A0A2A2K2U9_9BILA</name>
<organism evidence="2 3">
    <name type="scientific">Diploscapter pachys</name>
    <dbReference type="NCBI Taxonomy" id="2018661"/>
    <lineage>
        <taxon>Eukaryota</taxon>
        <taxon>Metazoa</taxon>
        <taxon>Ecdysozoa</taxon>
        <taxon>Nematoda</taxon>
        <taxon>Chromadorea</taxon>
        <taxon>Rhabditida</taxon>
        <taxon>Rhabditina</taxon>
        <taxon>Rhabditomorpha</taxon>
        <taxon>Rhabditoidea</taxon>
        <taxon>Rhabditidae</taxon>
        <taxon>Diploscapter</taxon>
    </lineage>
</organism>
<comment type="caution">
    <text evidence="2">The sequence shown here is derived from an EMBL/GenBank/DDBJ whole genome shotgun (WGS) entry which is preliminary data.</text>
</comment>
<sequence length="154" mass="15813">MQAGDRAWIADQDFVGAARGGIAQEGSLDVAVDQPADIAERAGEQPHDRRGLIRGEGGARLHLPIAELTVDLAFQIGEGGGQLGGDEMILARFGQAAGSPGPFVSGIGSGGIRVSSSATTNARAARIRQNSVTPGQALRLHAMPPAEPSTLDPR</sequence>
<evidence type="ECO:0000313" key="2">
    <source>
        <dbReference type="EMBL" id="PAV68212.1"/>
    </source>
</evidence>
<proteinExistence type="predicted"/>
<dbReference type="AlphaFoldDB" id="A0A2A2K2U9"/>
<reference evidence="2 3" key="1">
    <citation type="journal article" date="2017" name="Curr. Biol.">
        <title>Genome architecture and evolution of a unichromosomal asexual nematode.</title>
        <authorList>
            <person name="Fradin H."/>
            <person name="Zegar C."/>
            <person name="Gutwein M."/>
            <person name="Lucas J."/>
            <person name="Kovtun M."/>
            <person name="Corcoran D."/>
            <person name="Baugh L.R."/>
            <person name="Kiontke K."/>
            <person name="Gunsalus K."/>
            <person name="Fitch D.H."/>
            <person name="Piano F."/>
        </authorList>
    </citation>
    <scope>NUCLEOTIDE SEQUENCE [LARGE SCALE GENOMIC DNA]</scope>
    <source>
        <strain evidence="2">PF1309</strain>
    </source>
</reference>
<gene>
    <name evidence="2" type="ORF">WR25_13580</name>
</gene>
<protein>
    <submittedName>
        <fullName evidence="2">Uncharacterized protein</fullName>
    </submittedName>
</protein>
<feature type="region of interest" description="Disordered" evidence="1">
    <location>
        <begin position="132"/>
        <end position="154"/>
    </location>
</feature>
<dbReference type="Proteomes" id="UP000218231">
    <property type="component" value="Unassembled WGS sequence"/>
</dbReference>
<dbReference type="EMBL" id="LIAE01009795">
    <property type="protein sequence ID" value="PAV68212.1"/>
    <property type="molecule type" value="Genomic_DNA"/>
</dbReference>
<evidence type="ECO:0000256" key="1">
    <source>
        <dbReference type="SAM" id="MobiDB-lite"/>
    </source>
</evidence>
<evidence type="ECO:0000313" key="3">
    <source>
        <dbReference type="Proteomes" id="UP000218231"/>
    </source>
</evidence>
<accession>A0A2A2K2U9</accession>